<evidence type="ECO:0000313" key="1">
    <source>
        <dbReference type="EMBL" id="MQS13346.1"/>
    </source>
</evidence>
<dbReference type="Proteomes" id="UP000450000">
    <property type="component" value="Unassembled WGS sequence"/>
</dbReference>
<name>A0A6N7KP91_9ACTN</name>
<dbReference type="SUPFAM" id="SSF53474">
    <property type="entry name" value="alpha/beta-Hydrolases"/>
    <property type="match status" value="2"/>
</dbReference>
<dbReference type="RefSeq" id="WP_153461579.1">
    <property type="nucleotide sequence ID" value="NZ_WBOF01000001.1"/>
</dbReference>
<protein>
    <submittedName>
        <fullName evidence="1">Alpha/beta hydrolase</fullName>
    </submittedName>
</protein>
<dbReference type="Gene3D" id="3.40.50.1820">
    <property type="entry name" value="alpha/beta hydrolase"/>
    <property type="match status" value="2"/>
</dbReference>
<gene>
    <name evidence="1" type="ORF">F7Q99_13935</name>
</gene>
<proteinExistence type="predicted"/>
<reference evidence="1 2" key="1">
    <citation type="submission" date="2019-09" db="EMBL/GenBank/DDBJ databases">
        <title>Genome Sequences of Streptomyces kaniharaensis ATCC 21070.</title>
        <authorList>
            <person name="Zhu W."/>
            <person name="De Crecy-Lagard V."/>
            <person name="Richards N.G."/>
        </authorList>
    </citation>
    <scope>NUCLEOTIDE SEQUENCE [LARGE SCALE GENOMIC DNA]</scope>
    <source>
        <strain evidence="1 2">SF-557</strain>
    </source>
</reference>
<dbReference type="OrthoDB" id="9773549at2"/>
<sequence>MTAFVLVPGHFTGGWIWREVGDRLREAGAEVYEATLTGSGDAGLETHIADVLRLVDAAADPELVLVGHEYGIHPVLGAADRRAGRTTRIVYLDAGLPKDGDRAVQLVPDQAARELLLDPARTPADGLLPAPGRGEWHRWGSVAGLSGEALDRLTALAAAQPVATLTEPLRLSGALAAVPTSGIFCTAGGTSIATVEAVVASGMPQFRFLADPRVGFFDLDTGHWPMLSCPDDLAGVLLRAAAGEGHRIAPPPATEVPTFSRPHVLDTPEHPLPDCPRERIGNLDLYFPESESPLPAILFVHGGPVPADLEPTPRDWPMYVGNGRYAASLGVVGATAEHRLHHLHDYPQAAEDLAAAVDALRAHPRVDGERIALWFFSGGGLLTTDWLAAPPSWLRCLAANYPILAPLPGWDAVDPHFRPVEAVAGAGRLPIVLTRAGLESEAIATTVAQFVTAAVEHKADLELIDVPNGHHGFEVVDHIDEVRDALAQASASVLRHLRA</sequence>
<keyword evidence="1" id="KW-0378">Hydrolase</keyword>
<dbReference type="GO" id="GO:0016787">
    <property type="term" value="F:hydrolase activity"/>
    <property type="evidence" value="ECO:0007669"/>
    <property type="project" value="UniProtKB-KW"/>
</dbReference>
<dbReference type="InterPro" id="IPR029058">
    <property type="entry name" value="AB_hydrolase_fold"/>
</dbReference>
<dbReference type="PANTHER" id="PTHR37017:SF11">
    <property type="entry name" value="ESTERASE_LIPASE_THIOESTERASE DOMAIN-CONTAINING PROTEIN"/>
    <property type="match status" value="1"/>
</dbReference>
<dbReference type="InterPro" id="IPR052897">
    <property type="entry name" value="Sec-Metab_Biosynth_Hydrolase"/>
</dbReference>
<dbReference type="PANTHER" id="PTHR37017">
    <property type="entry name" value="AB HYDROLASE-1 DOMAIN-CONTAINING PROTEIN-RELATED"/>
    <property type="match status" value="1"/>
</dbReference>
<evidence type="ECO:0000313" key="2">
    <source>
        <dbReference type="Proteomes" id="UP000450000"/>
    </source>
</evidence>
<keyword evidence="2" id="KW-1185">Reference proteome</keyword>
<dbReference type="AlphaFoldDB" id="A0A6N7KP91"/>
<dbReference type="EMBL" id="WBOF01000001">
    <property type="protein sequence ID" value="MQS13346.1"/>
    <property type="molecule type" value="Genomic_DNA"/>
</dbReference>
<comment type="caution">
    <text evidence="1">The sequence shown here is derived from an EMBL/GenBank/DDBJ whole genome shotgun (WGS) entry which is preliminary data.</text>
</comment>
<organism evidence="1 2">
    <name type="scientific">Streptomyces kaniharaensis</name>
    <dbReference type="NCBI Taxonomy" id="212423"/>
    <lineage>
        <taxon>Bacteria</taxon>
        <taxon>Bacillati</taxon>
        <taxon>Actinomycetota</taxon>
        <taxon>Actinomycetes</taxon>
        <taxon>Kitasatosporales</taxon>
        <taxon>Streptomycetaceae</taxon>
        <taxon>Streptomyces</taxon>
    </lineage>
</organism>
<accession>A0A6N7KP91</accession>